<feature type="domain" description="Sulfatase N-terminal" evidence="7">
    <location>
        <begin position="284"/>
        <end position="575"/>
    </location>
</feature>
<dbReference type="SUPFAM" id="SSF53649">
    <property type="entry name" value="Alkaline phosphatase-like"/>
    <property type="match status" value="1"/>
</dbReference>
<proteinExistence type="predicted"/>
<comment type="subcellular location">
    <subcellularLocation>
        <location evidence="1">Cell membrane</location>
        <topology evidence="1">Multi-pass membrane protein</topology>
    </subcellularLocation>
</comment>
<dbReference type="Pfam" id="PF00884">
    <property type="entry name" value="Sulfatase"/>
    <property type="match status" value="1"/>
</dbReference>
<sequence>MSQISSFDHLSFREKLINATREFFSISLVWLLLLFLLSILELLYNTVVNSVQENFFNLLMYSCWMDILLWLKWGAICYLFYIIFYVIHPRSAKAIFKTFICIAAVIQTALVLYFTTSLNLLGADLFSYSLEDVQQTLGASGGLSFVAILQFLVVIAICISILWWVPRFIKLPWSLGVIYPIASVIIFFTPSNSAWSQISLQNTFASNLVTNKSDYFFTSSYYYFFPKTDYDVDIYADNYIGIYDNLDNSIADFEYLDESNYPFYHVDGDTDVLSPYFNLNEKKPNVVIILVEGLGRAFTNKGAYLGNWTPFLDSLSTQSLYWKNFLSQGGRTFAVLPSVLGSLPFAQSGYLGMGEQMPKQLSLLNLLKHNGYETSFYYGGDASFDNMELYLRRNKIDDLIDKDEFSTNSGLLPETNGFTWGYDDEALYAEYLKTRPSDSAAKPQLGVLLTVSSHNPFKINHQQEFYDRFEERMTQLEFSDRKKQDYRSYRDQYASILYTDEMLKKFFENFEKRPDFENTIFLITGDHRMPEIPMATVIDRYHVPLIMYSPMLNRTSEMASISSHYDVAPSLLRLLKSNYNLDLPDNTSWLGKGLDTVVNFRNIHQIPLIQTKVNMKDYVVGNYHLNGDRLYEIQENMGTRPVNDPEQQQSIMDAYNGFKQKNAIITNGGKIIPDSIYVKYTN</sequence>
<evidence type="ECO:0000259" key="7">
    <source>
        <dbReference type="Pfam" id="PF00884"/>
    </source>
</evidence>
<evidence type="ECO:0000256" key="3">
    <source>
        <dbReference type="ARBA" id="ARBA00022692"/>
    </source>
</evidence>
<keyword evidence="5 6" id="KW-0472">Membrane</keyword>
<evidence type="ECO:0000313" key="8">
    <source>
        <dbReference type="EMBL" id="SFC26200.1"/>
    </source>
</evidence>
<evidence type="ECO:0000256" key="5">
    <source>
        <dbReference type="ARBA" id="ARBA00023136"/>
    </source>
</evidence>
<dbReference type="EMBL" id="FOKV01000003">
    <property type="protein sequence ID" value="SFC26200.1"/>
    <property type="molecule type" value="Genomic_DNA"/>
</dbReference>
<evidence type="ECO:0000256" key="2">
    <source>
        <dbReference type="ARBA" id="ARBA00022475"/>
    </source>
</evidence>
<organism evidence="8 9">
    <name type="scientific">Zunongwangia mangrovi</name>
    <dbReference type="NCBI Taxonomy" id="1334022"/>
    <lineage>
        <taxon>Bacteria</taxon>
        <taxon>Pseudomonadati</taxon>
        <taxon>Bacteroidota</taxon>
        <taxon>Flavobacteriia</taxon>
        <taxon>Flavobacteriales</taxon>
        <taxon>Flavobacteriaceae</taxon>
        <taxon>Zunongwangia</taxon>
    </lineage>
</organism>
<dbReference type="PANTHER" id="PTHR47371:SF3">
    <property type="entry name" value="PHOSPHOGLYCEROL TRANSFERASE I"/>
    <property type="match status" value="1"/>
</dbReference>
<protein>
    <submittedName>
        <fullName evidence="8">Uncharacterized sulfatase</fullName>
    </submittedName>
</protein>
<dbReference type="STRING" id="1334022.SAMN04487907_103139"/>
<dbReference type="PANTHER" id="PTHR47371">
    <property type="entry name" value="LIPOTEICHOIC ACID SYNTHASE"/>
    <property type="match status" value="1"/>
</dbReference>
<gene>
    <name evidence="8" type="ORF">SAMN04487907_103139</name>
</gene>
<dbReference type="Proteomes" id="UP000199438">
    <property type="component" value="Unassembled WGS sequence"/>
</dbReference>
<name>A0A1I1HZ15_9FLAO</name>
<dbReference type="GO" id="GO:0005886">
    <property type="term" value="C:plasma membrane"/>
    <property type="evidence" value="ECO:0007669"/>
    <property type="project" value="UniProtKB-SubCell"/>
</dbReference>
<dbReference type="InterPro" id="IPR017850">
    <property type="entry name" value="Alkaline_phosphatase_core_sf"/>
</dbReference>
<dbReference type="AlphaFoldDB" id="A0A1I1HZ15"/>
<feature type="transmembrane region" description="Helical" evidence="6">
    <location>
        <begin position="99"/>
        <end position="122"/>
    </location>
</feature>
<keyword evidence="4 6" id="KW-1133">Transmembrane helix</keyword>
<keyword evidence="3 6" id="KW-0812">Transmembrane</keyword>
<dbReference type="CDD" id="cd16015">
    <property type="entry name" value="LTA_synthase"/>
    <property type="match status" value="1"/>
</dbReference>
<dbReference type="OrthoDB" id="9777768at2"/>
<reference evidence="9" key="1">
    <citation type="submission" date="2016-10" db="EMBL/GenBank/DDBJ databases">
        <authorList>
            <person name="Varghese N."/>
            <person name="Submissions S."/>
        </authorList>
    </citation>
    <scope>NUCLEOTIDE SEQUENCE [LARGE SCALE GENOMIC DNA]</scope>
    <source>
        <strain evidence="9">DSM 24499</strain>
    </source>
</reference>
<feature type="transmembrane region" description="Helical" evidence="6">
    <location>
        <begin position="23"/>
        <end position="47"/>
    </location>
</feature>
<dbReference type="InterPro" id="IPR050448">
    <property type="entry name" value="OpgB/LTA_synthase_biosynth"/>
</dbReference>
<evidence type="ECO:0000256" key="6">
    <source>
        <dbReference type="SAM" id="Phobius"/>
    </source>
</evidence>
<dbReference type="InterPro" id="IPR000917">
    <property type="entry name" value="Sulfatase_N"/>
</dbReference>
<dbReference type="Gene3D" id="3.40.720.10">
    <property type="entry name" value="Alkaline Phosphatase, subunit A"/>
    <property type="match status" value="1"/>
</dbReference>
<keyword evidence="9" id="KW-1185">Reference proteome</keyword>
<accession>A0A1I1HZ15</accession>
<dbReference type="RefSeq" id="WP_092541821.1">
    <property type="nucleotide sequence ID" value="NZ_FOKV01000003.1"/>
</dbReference>
<evidence type="ECO:0000256" key="1">
    <source>
        <dbReference type="ARBA" id="ARBA00004651"/>
    </source>
</evidence>
<evidence type="ECO:0000256" key="4">
    <source>
        <dbReference type="ARBA" id="ARBA00022989"/>
    </source>
</evidence>
<feature type="transmembrane region" description="Helical" evidence="6">
    <location>
        <begin position="67"/>
        <end position="87"/>
    </location>
</feature>
<feature type="transmembrane region" description="Helical" evidence="6">
    <location>
        <begin position="142"/>
        <end position="165"/>
    </location>
</feature>
<feature type="transmembrane region" description="Helical" evidence="6">
    <location>
        <begin position="177"/>
        <end position="195"/>
    </location>
</feature>
<evidence type="ECO:0000313" key="9">
    <source>
        <dbReference type="Proteomes" id="UP000199438"/>
    </source>
</evidence>
<keyword evidence="2" id="KW-1003">Cell membrane</keyword>